<organism evidence="4 5">
    <name type="scientific">Penicillium frequentans</name>
    <dbReference type="NCBI Taxonomy" id="3151616"/>
    <lineage>
        <taxon>Eukaryota</taxon>
        <taxon>Fungi</taxon>
        <taxon>Dikarya</taxon>
        <taxon>Ascomycota</taxon>
        <taxon>Pezizomycotina</taxon>
        <taxon>Eurotiomycetes</taxon>
        <taxon>Eurotiomycetidae</taxon>
        <taxon>Eurotiales</taxon>
        <taxon>Aspergillaceae</taxon>
        <taxon>Penicillium</taxon>
    </lineage>
</organism>
<evidence type="ECO:0000256" key="1">
    <source>
        <dbReference type="SAM" id="MobiDB-lite"/>
    </source>
</evidence>
<keyword evidence="2" id="KW-0732">Signal</keyword>
<accession>A0AAD6D216</accession>
<feature type="compositionally biased region" description="Low complexity" evidence="1">
    <location>
        <begin position="357"/>
        <end position="369"/>
    </location>
</feature>
<dbReference type="InterPro" id="IPR000627">
    <property type="entry name" value="Intradiol_dOase_C"/>
</dbReference>
<dbReference type="EMBL" id="JAQIZZ010000003">
    <property type="protein sequence ID" value="KAJ5546476.1"/>
    <property type="molecule type" value="Genomic_DNA"/>
</dbReference>
<evidence type="ECO:0000259" key="3">
    <source>
        <dbReference type="Pfam" id="PF00775"/>
    </source>
</evidence>
<comment type="caution">
    <text evidence="4">The sequence shown here is derived from an EMBL/GenBank/DDBJ whole genome shotgun (WGS) entry which is preliminary data.</text>
</comment>
<dbReference type="GO" id="GO:0008199">
    <property type="term" value="F:ferric iron binding"/>
    <property type="evidence" value="ECO:0007669"/>
    <property type="project" value="InterPro"/>
</dbReference>
<feature type="signal peptide" evidence="2">
    <location>
        <begin position="1"/>
        <end position="21"/>
    </location>
</feature>
<evidence type="ECO:0000313" key="5">
    <source>
        <dbReference type="Proteomes" id="UP001220324"/>
    </source>
</evidence>
<keyword evidence="4" id="KW-0560">Oxidoreductase</keyword>
<dbReference type="InterPro" id="IPR015889">
    <property type="entry name" value="Intradiol_dOase_core"/>
</dbReference>
<evidence type="ECO:0000256" key="2">
    <source>
        <dbReference type="SAM" id="SignalP"/>
    </source>
</evidence>
<keyword evidence="4" id="KW-0223">Dioxygenase</keyword>
<gene>
    <name evidence="4" type="ORF">N7494_004061</name>
</gene>
<dbReference type="Proteomes" id="UP001220324">
    <property type="component" value="Unassembled WGS sequence"/>
</dbReference>
<feature type="compositionally biased region" description="Gly residues" evidence="1">
    <location>
        <begin position="370"/>
        <end position="381"/>
    </location>
</feature>
<dbReference type="GO" id="GO:0016702">
    <property type="term" value="F:oxidoreductase activity, acting on single donors with incorporation of molecular oxygen, incorporation of two atoms of oxygen"/>
    <property type="evidence" value="ECO:0007669"/>
    <property type="project" value="InterPro"/>
</dbReference>
<protein>
    <submittedName>
        <fullName evidence="4">Extracellular dioxygenase</fullName>
    </submittedName>
</protein>
<feature type="compositionally biased region" description="Gly residues" evidence="1">
    <location>
        <begin position="344"/>
        <end position="356"/>
    </location>
</feature>
<dbReference type="PANTHER" id="PTHR34315:SF9">
    <property type="entry name" value="INTRADIOL RING-CLEAVAGE DIOXYGENASES DOMAIN-CONTAINING PROTEIN-RELATED"/>
    <property type="match status" value="1"/>
</dbReference>
<dbReference type="Pfam" id="PF00775">
    <property type="entry name" value="Dioxygenase_C"/>
    <property type="match status" value="1"/>
</dbReference>
<dbReference type="PANTHER" id="PTHR34315">
    <property type="match status" value="1"/>
</dbReference>
<dbReference type="AlphaFoldDB" id="A0AAD6D216"/>
<evidence type="ECO:0000313" key="4">
    <source>
        <dbReference type="EMBL" id="KAJ5546476.1"/>
    </source>
</evidence>
<proteinExistence type="predicted"/>
<dbReference type="SUPFAM" id="SSF49482">
    <property type="entry name" value="Aromatic compound dioxygenase"/>
    <property type="match status" value="1"/>
</dbReference>
<reference evidence="4 5" key="1">
    <citation type="journal article" date="2023" name="IMA Fungus">
        <title>Comparative genomic study of the Penicillium genus elucidates a diverse pangenome and 15 lateral gene transfer events.</title>
        <authorList>
            <person name="Petersen C."/>
            <person name="Sorensen T."/>
            <person name="Nielsen M.R."/>
            <person name="Sondergaard T.E."/>
            <person name="Sorensen J.L."/>
            <person name="Fitzpatrick D.A."/>
            <person name="Frisvad J.C."/>
            <person name="Nielsen K.L."/>
        </authorList>
    </citation>
    <scope>NUCLEOTIDE SEQUENCE [LARGE SCALE GENOMIC DNA]</scope>
    <source>
        <strain evidence="4 5">IBT 35679</strain>
    </source>
</reference>
<dbReference type="CDD" id="cd03457">
    <property type="entry name" value="intradiol_dioxygenase_like"/>
    <property type="match status" value="1"/>
</dbReference>
<feature type="chain" id="PRO_5042023725" evidence="2">
    <location>
        <begin position="22"/>
        <end position="387"/>
    </location>
</feature>
<name>A0AAD6D216_9EURO</name>
<sequence>MQFTALWKVCLLGLTIPSVLAHPGEHEKHDAHANLQKRMFKEHARRGLEKCAKRFESSGLNARAEARRRATYDLHRRHLGIRDTDEVLAKSHLVNDSSITAYTPADSLFNTSSTCVLNPEGETGPYYVLGELIRSDIREGQAGVPIIFDAQFVDVETCEPIEDLYFDIWNCNATGVYSGLVATGNGNTADTANLNATFLRGIQPTDSDGVVQFNTLFPGHYSGRTTHHHVVAHLDVTVLANNTITGGTVAHIGQFFWDQDLIYEVEATYPYSSNNITITTNADDRVFSTETSDSTSDPVINYVKLGDDLSDGLLGWVTVAVNTSATYDPNYSFVYTASGGVAESGGGTDDVSGSGGDSSPSFTGSSGAPGATGSGPSGAGGSRRRSH</sequence>
<keyword evidence="5" id="KW-1185">Reference proteome</keyword>
<feature type="domain" description="Intradiol ring-cleavage dioxygenases" evidence="3">
    <location>
        <begin position="139"/>
        <end position="226"/>
    </location>
</feature>
<dbReference type="Gene3D" id="2.60.130.10">
    <property type="entry name" value="Aromatic compound dioxygenase"/>
    <property type="match status" value="1"/>
</dbReference>
<feature type="region of interest" description="Disordered" evidence="1">
    <location>
        <begin position="344"/>
        <end position="387"/>
    </location>
</feature>